<evidence type="ECO:0000256" key="1">
    <source>
        <dbReference type="SAM" id="Phobius"/>
    </source>
</evidence>
<feature type="transmembrane region" description="Helical" evidence="1">
    <location>
        <begin position="326"/>
        <end position="346"/>
    </location>
</feature>
<dbReference type="Proteomes" id="UP000536685">
    <property type="component" value="Unassembled WGS sequence"/>
</dbReference>
<keyword evidence="4" id="KW-1185">Reference proteome</keyword>
<evidence type="ECO:0000313" key="3">
    <source>
        <dbReference type="EMBL" id="MBB5842372.1"/>
    </source>
</evidence>
<keyword evidence="1" id="KW-1133">Transmembrane helix</keyword>
<keyword evidence="1" id="KW-0812">Transmembrane</keyword>
<feature type="domain" description="DUF418" evidence="2">
    <location>
        <begin position="256"/>
        <end position="357"/>
    </location>
</feature>
<accession>A0A841AK92</accession>
<feature type="transmembrane region" description="Helical" evidence="1">
    <location>
        <begin position="186"/>
        <end position="204"/>
    </location>
</feature>
<dbReference type="Pfam" id="PF04235">
    <property type="entry name" value="DUF418"/>
    <property type="match status" value="1"/>
</dbReference>
<feature type="transmembrane region" description="Helical" evidence="1">
    <location>
        <begin position="120"/>
        <end position="139"/>
    </location>
</feature>
<protein>
    <submittedName>
        <fullName evidence="3">Putative membrane protein YeiB</fullName>
    </submittedName>
</protein>
<evidence type="ECO:0000313" key="4">
    <source>
        <dbReference type="Proteomes" id="UP000536685"/>
    </source>
</evidence>
<sequence>MSLSPTDAVNPVVARLRAYGRAPRIVGIDIARGLAVLGMYGAHVGLTEPFDFARPGTWLDVVNGRSSILFALLAGVSIAIISGGTRTLDGVELVQARVRIFTRAAIIFGLGGFLEFLGSGIAIILPTYAALFVLALPFLRWRSPRLFALAGTVALIAPFVQLIVASGGEGGGGAIMELLFTGHYPGVIWIAFVLAGVGIGRLDLAAIRVQLWMLAAGFVLAVVGYGGGVVAQAEVPAPAVSPPVGTVDFSVLATVEAHSGSQFEVVGSAGFAILVVALCLLAARVAKWPLFPVAAVGSMALSAYTVHVLIVAVIGRDAFAQPDNGLYLGFVVGALVACSIWAVAVGRGPLEQALTRASRWAADTADRR</sequence>
<feature type="transmembrane region" description="Helical" evidence="1">
    <location>
        <begin position="265"/>
        <end position="283"/>
    </location>
</feature>
<dbReference type="RefSeq" id="WP_184233678.1">
    <property type="nucleotide sequence ID" value="NZ_JACHMJ010000001.1"/>
</dbReference>
<keyword evidence="1" id="KW-0472">Membrane</keyword>
<comment type="caution">
    <text evidence="3">The sequence shown here is derived from an EMBL/GenBank/DDBJ whole genome shotgun (WGS) entry which is preliminary data.</text>
</comment>
<reference evidence="3 4" key="1">
    <citation type="submission" date="2020-08" db="EMBL/GenBank/DDBJ databases">
        <title>Sequencing the genomes of 1000 actinobacteria strains.</title>
        <authorList>
            <person name="Klenk H.-P."/>
        </authorList>
    </citation>
    <scope>NUCLEOTIDE SEQUENCE [LARGE SCALE GENOMIC DNA]</scope>
    <source>
        <strain evidence="3 4">DSM 105784</strain>
    </source>
</reference>
<gene>
    <name evidence="3" type="ORF">HD599_000695</name>
</gene>
<evidence type="ECO:0000259" key="2">
    <source>
        <dbReference type="Pfam" id="PF04235"/>
    </source>
</evidence>
<proteinExistence type="predicted"/>
<organism evidence="3 4">
    <name type="scientific">Conyzicola lurida</name>
    <dbReference type="NCBI Taxonomy" id="1172621"/>
    <lineage>
        <taxon>Bacteria</taxon>
        <taxon>Bacillati</taxon>
        <taxon>Actinomycetota</taxon>
        <taxon>Actinomycetes</taxon>
        <taxon>Micrococcales</taxon>
        <taxon>Microbacteriaceae</taxon>
        <taxon>Conyzicola</taxon>
    </lineage>
</organism>
<dbReference type="AlphaFoldDB" id="A0A841AK92"/>
<dbReference type="InterPro" id="IPR007349">
    <property type="entry name" value="DUF418"/>
</dbReference>
<dbReference type="EMBL" id="JACHMJ010000001">
    <property type="protein sequence ID" value="MBB5842372.1"/>
    <property type="molecule type" value="Genomic_DNA"/>
</dbReference>
<feature type="transmembrane region" description="Helical" evidence="1">
    <location>
        <begin position="146"/>
        <end position="166"/>
    </location>
</feature>
<feature type="transmembrane region" description="Helical" evidence="1">
    <location>
        <begin position="290"/>
        <end position="314"/>
    </location>
</feature>
<feature type="transmembrane region" description="Helical" evidence="1">
    <location>
        <begin position="66"/>
        <end position="84"/>
    </location>
</feature>
<feature type="transmembrane region" description="Helical" evidence="1">
    <location>
        <begin position="211"/>
        <end position="233"/>
    </location>
</feature>
<name>A0A841AK92_9MICO</name>